<evidence type="ECO:0000313" key="1">
    <source>
        <dbReference type="EMBL" id="CRY97521.1"/>
    </source>
</evidence>
<proteinExistence type="predicted"/>
<sequence length="481" mass="56738">MGYSKLTYEEYIASPKGWGFPLPKWADKLSDKGYRGICAIDFYDDIFGEDLEEHRMPEDYRSGEYGGIAVERTPQFYPSGLPKLNKSGQQDYRGKRYTITQGNGELYDLIEQSENFCMISPISYIGKSRVIENARYLYALCIEVDYIEPKNGIDELVYSWERDYKPVPKPTYIVCSGSGLHLYYVFERPLPLWKNVYISLNEAKKYLTQRLWTKFVTTAYENIQYESLNQPFRCVGTITKKGSYAMAFEVGEKVSIEYMNRFLPEDKKIERFYKASCTLAEAKELYPDWYQKRIVEDKERGHYNRHKPIYFNWIEKILEGAEVGKRYNCLENLCSLAVQCQIAPEQVEKDCRMVADRLERLTTSEDNHFTEYDILCALKTYYLADEKAYRRRTEFISKKTGITLTPNKRNGRKREQHLERARAVQKIDYPNYEWAGRPDKANIVEEWRKAHPEGRKADCIRDTGLSKMTVYKWWNEKTESR</sequence>
<organism evidence="1">
    <name type="scientific">uncultured prokaryote</name>
    <dbReference type="NCBI Taxonomy" id="198431"/>
    <lineage>
        <taxon>unclassified sequences</taxon>
        <taxon>environmental samples</taxon>
    </lineage>
</organism>
<reference evidence="1" key="1">
    <citation type="submission" date="2015-06" db="EMBL/GenBank/DDBJ databases">
        <authorList>
            <person name="Joergensen T."/>
        </authorList>
    </citation>
    <scope>NUCLEOTIDE SEQUENCE</scope>
    <source>
        <plasmid evidence="1">pRGFK1618</plasmid>
    </source>
</reference>
<geneLocation type="plasmid" evidence="1">
    <name>pRGFK1618</name>
</geneLocation>
<dbReference type="AlphaFoldDB" id="A0A0H5Q659"/>
<name>A0A0H5Q659_9ZZZZ</name>
<dbReference type="EMBL" id="LN854128">
    <property type="protein sequence ID" value="CRY97521.1"/>
    <property type="molecule type" value="Genomic_DNA"/>
</dbReference>
<reference evidence="1" key="2">
    <citation type="submission" date="2015-07" db="EMBL/GenBank/DDBJ databases">
        <title>Plasmids, circular viruses and viroids from rat gut.</title>
        <authorList>
            <person name="Jorgensen T.J."/>
            <person name="Hansen M.A."/>
            <person name="Xu Z."/>
            <person name="Tabak M.A."/>
            <person name="Sorensen S.J."/>
            <person name="Hansen L.H."/>
        </authorList>
    </citation>
    <scope>NUCLEOTIDE SEQUENCE</scope>
    <source>
        <plasmid evidence="1">pRGFK1618</plasmid>
    </source>
</reference>
<keyword evidence="1" id="KW-0614">Plasmid</keyword>
<protein>
    <submittedName>
        <fullName evidence="1">Uncharacterized protein</fullName>
    </submittedName>
</protein>
<accession>A0A0H5Q659</accession>